<evidence type="ECO:0000259" key="4">
    <source>
        <dbReference type="SMART" id="SM00559"/>
    </source>
</evidence>
<dbReference type="OrthoDB" id="9795084at2"/>
<dbReference type="InterPro" id="IPR006164">
    <property type="entry name" value="DNA_bd_Ku70/Ku80"/>
</dbReference>
<evidence type="ECO:0000256" key="2">
    <source>
        <dbReference type="HAMAP-Rule" id="MF_01875"/>
    </source>
</evidence>
<dbReference type="AlphaFoldDB" id="A0A1H5ST19"/>
<keyword evidence="1 2" id="KW-0238">DNA-binding</keyword>
<keyword evidence="2" id="KW-0233">DNA recombination</keyword>
<dbReference type="NCBIfam" id="TIGR02772">
    <property type="entry name" value="Ku_bact"/>
    <property type="match status" value="1"/>
</dbReference>
<dbReference type="SUPFAM" id="SSF100939">
    <property type="entry name" value="SPOC domain-like"/>
    <property type="match status" value="1"/>
</dbReference>
<comment type="similarity">
    <text evidence="2">Belongs to the prokaryotic Ku family.</text>
</comment>
<keyword evidence="2" id="KW-0234">DNA repair</keyword>
<feature type="compositionally biased region" description="Basic and acidic residues" evidence="3">
    <location>
        <begin position="279"/>
        <end position="297"/>
    </location>
</feature>
<evidence type="ECO:0000256" key="3">
    <source>
        <dbReference type="SAM" id="MobiDB-lite"/>
    </source>
</evidence>
<dbReference type="GO" id="GO:0006310">
    <property type="term" value="P:DNA recombination"/>
    <property type="evidence" value="ECO:0007669"/>
    <property type="project" value="UniProtKB-KW"/>
</dbReference>
<dbReference type="EMBL" id="FNVA01000001">
    <property type="protein sequence ID" value="SEF53655.1"/>
    <property type="molecule type" value="Genomic_DNA"/>
</dbReference>
<dbReference type="GO" id="GO:0006303">
    <property type="term" value="P:double-strand break repair via nonhomologous end joining"/>
    <property type="evidence" value="ECO:0007669"/>
    <property type="project" value="UniProtKB-UniRule"/>
</dbReference>
<comment type="function">
    <text evidence="2">With LigD forms a non-homologous end joining (NHEJ) DNA repair enzyme, which repairs dsDNA breaks with reduced fidelity. Binds linear dsDNA with 5'- and 3'- overhangs but not closed circular dsDNA nor ssDNA. Recruits and stimulates the ligase activity of LigD.</text>
</comment>
<dbReference type="PANTHER" id="PTHR41251:SF1">
    <property type="entry name" value="NON-HOMOLOGOUS END JOINING PROTEIN KU"/>
    <property type="match status" value="1"/>
</dbReference>
<feature type="region of interest" description="Disordered" evidence="3">
    <location>
        <begin position="271"/>
        <end position="330"/>
    </location>
</feature>
<accession>A0A1H5ST19</accession>
<dbReference type="PIRSF" id="PIRSF006493">
    <property type="entry name" value="Prok_Ku"/>
    <property type="match status" value="1"/>
</dbReference>
<evidence type="ECO:0000256" key="1">
    <source>
        <dbReference type="ARBA" id="ARBA00023125"/>
    </source>
</evidence>
<feature type="domain" description="Ku" evidence="4">
    <location>
        <begin position="65"/>
        <end position="199"/>
    </location>
</feature>
<dbReference type="RefSeq" id="WP_103931287.1">
    <property type="nucleotide sequence ID" value="NZ_FNVA01000001.1"/>
</dbReference>
<name>A0A1H5ST19_9BACT</name>
<dbReference type="Gene3D" id="2.40.290.10">
    <property type="match status" value="1"/>
</dbReference>
<evidence type="ECO:0000313" key="6">
    <source>
        <dbReference type="Proteomes" id="UP000236728"/>
    </source>
</evidence>
<keyword evidence="2" id="KW-0227">DNA damage</keyword>
<dbReference type="SMART" id="SM00559">
    <property type="entry name" value="Ku78"/>
    <property type="match status" value="1"/>
</dbReference>
<organism evidence="5 6">
    <name type="scientific">Bryocella elongata</name>
    <dbReference type="NCBI Taxonomy" id="863522"/>
    <lineage>
        <taxon>Bacteria</taxon>
        <taxon>Pseudomonadati</taxon>
        <taxon>Acidobacteriota</taxon>
        <taxon>Terriglobia</taxon>
        <taxon>Terriglobales</taxon>
        <taxon>Acidobacteriaceae</taxon>
        <taxon>Bryocella</taxon>
    </lineage>
</organism>
<dbReference type="Pfam" id="PF02735">
    <property type="entry name" value="Ku"/>
    <property type="match status" value="1"/>
</dbReference>
<comment type="subunit">
    <text evidence="2">Homodimer. Interacts with LigD.</text>
</comment>
<dbReference type="PANTHER" id="PTHR41251">
    <property type="entry name" value="NON-HOMOLOGOUS END JOINING PROTEIN KU"/>
    <property type="match status" value="1"/>
</dbReference>
<reference evidence="5 6" key="1">
    <citation type="submission" date="2016-10" db="EMBL/GenBank/DDBJ databases">
        <authorList>
            <person name="de Groot N.N."/>
        </authorList>
    </citation>
    <scope>NUCLEOTIDE SEQUENCE [LARGE SCALE GENOMIC DNA]</scope>
    <source>
        <strain evidence="5 6">DSM 22489</strain>
    </source>
</reference>
<dbReference type="Proteomes" id="UP000236728">
    <property type="component" value="Unassembled WGS sequence"/>
</dbReference>
<protein>
    <recommendedName>
        <fullName evidence="2">Non-homologous end joining protein Ku</fullName>
    </recommendedName>
</protein>
<dbReference type="InterPro" id="IPR009187">
    <property type="entry name" value="Prok_Ku"/>
</dbReference>
<proteinExistence type="inferred from homology"/>
<gene>
    <name evidence="2" type="primary">ku</name>
    <name evidence="5" type="ORF">SAMN05421819_0343</name>
</gene>
<dbReference type="InterPro" id="IPR016194">
    <property type="entry name" value="SPOC-like_C_dom_sf"/>
</dbReference>
<keyword evidence="6" id="KW-1185">Reference proteome</keyword>
<dbReference type="GO" id="GO:0003690">
    <property type="term" value="F:double-stranded DNA binding"/>
    <property type="evidence" value="ECO:0007669"/>
    <property type="project" value="UniProtKB-UniRule"/>
</dbReference>
<evidence type="ECO:0000313" key="5">
    <source>
        <dbReference type="EMBL" id="SEF53655.1"/>
    </source>
</evidence>
<dbReference type="HAMAP" id="MF_01875">
    <property type="entry name" value="Prokaryotic_Ku"/>
    <property type="match status" value="1"/>
</dbReference>
<sequence>MARPYWSGQIQISLVSFGVKLFVATEARSDIHFHEIDRRTGERVRHQKVLASALDRHPEEAADQDEVVERPQIVKGYEYSKGRYVTIEPDELANLRVPSKHAMEVARFVDAADIPPEFYEKPYFVVPENASSTEAFVTVRKALIDARKVALSKVAFSGREHIVAIAPAGTDAHPGMMAYTLRYDAELRNAATYFDEVKKTPVNADSLALAKELIKRRSGSFEPESFVDGYEAAVKELVEAKLQHIPVPRDEAPATSRGKVINLMDALRKSVSGDSGVENEAKPHRQKPEPAARESRTRTVKSPNKGLALVKGSGRTGKAATKAVRRRKTA</sequence>